<dbReference type="RefSeq" id="WP_322458844.1">
    <property type="nucleotide sequence ID" value="NZ_WNVC01000465.1"/>
</dbReference>
<evidence type="ECO:0000313" key="3">
    <source>
        <dbReference type="EMBL" id="MDZ5000586.1"/>
    </source>
</evidence>
<dbReference type="InterPro" id="IPR016161">
    <property type="entry name" value="Ald_DH/histidinol_DH"/>
</dbReference>
<dbReference type="SUPFAM" id="SSF53720">
    <property type="entry name" value="ALDH-like"/>
    <property type="match status" value="1"/>
</dbReference>
<dbReference type="Pfam" id="PF00171">
    <property type="entry name" value="Aldedh"/>
    <property type="match status" value="1"/>
</dbReference>
<accession>A0AAW9IG82</accession>
<evidence type="ECO:0000313" key="4">
    <source>
        <dbReference type="Proteomes" id="UP001291306"/>
    </source>
</evidence>
<feature type="domain" description="Aldehyde dehydrogenase" evidence="2">
    <location>
        <begin position="52"/>
        <end position="199"/>
    </location>
</feature>
<proteinExistence type="predicted"/>
<sequence>DEILKANQEDLKLAEEKGTSKAMLDRLSLNDTRIEGMAKGLRDLIMLEDPIGEVVEMWKRPNGLQIGKQRVPMGVIGIIYEARPNVTCDAAGLCLKTGNAVILRGGSEAINSNKAIVKILSNAVKESGLPEFSIQLVEDTSREIALEMMKLNEFIDVLIPRGGAGLIQTVVKNATVPVIETGVGNCHIYVDEDCDFDMAKNI</sequence>
<dbReference type="AlphaFoldDB" id="A0AAW9IG82"/>
<feature type="non-terminal residue" evidence="3">
    <location>
        <position position="202"/>
    </location>
</feature>
<dbReference type="EC" id="1.2.1.41" evidence="3"/>
<evidence type="ECO:0000256" key="1">
    <source>
        <dbReference type="ARBA" id="ARBA00023002"/>
    </source>
</evidence>
<dbReference type="InterPro" id="IPR016163">
    <property type="entry name" value="Ald_DH_C"/>
</dbReference>
<dbReference type="Gene3D" id="3.40.309.10">
    <property type="entry name" value="Aldehyde Dehydrogenase, Chain A, domain 2"/>
    <property type="match status" value="1"/>
</dbReference>
<protein>
    <submittedName>
        <fullName evidence="3">Glutamate-5-semialdehyde dehydrogenase</fullName>
        <ecNumber evidence="3">1.2.1.41</ecNumber>
    </submittedName>
</protein>
<dbReference type="InterPro" id="IPR015590">
    <property type="entry name" value="Aldehyde_DH_dom"/>
</dbReference>
<dbReference type="PANTHER" id="PTHR11063:SF8">
    <property type="entry name" value="DELTA-1-PYRROLINE-5-CARBOXYLATE SYNTHASE"/>
    <property type="match status" value="1"/>
</dbReference>
<dbReference type="GO" id="GO:0004350">
    <property type="term" value="F:glutamate-5-semialdehyde dehydrogenase activity"/>
    <property type="evidence" value="ECO:0007669"/>
    <property type="project" value="UniProtKB-EC"/>
</dbReference>
<name>A0AAW9IG82_CLOPF</name>
<evidence type="ECO:0000259" key="2">
    <source>
        <dbReference type="Pfam" id="PF00171"/>
    </source>
</evidence>
<dbReference type="InterPro" id="IPR016162">
    <property type="entry name" value="Ald_DH_N"/>
</dbReference>
<reference evidence="3" key="1">
    <citation type="submission" date="2019-11" db="EMBL/GenBank/DDBJ databases">
        <title>Characterization of Clostridium perfringens isolates from swine manure treated agricultural soils.</title>
        <authorList>
            <person name="Wushke S.T."/>
        </authorList>
    </citation>
    <scope>NUCLEOTIDE SEQUENCE</scope>
    <source>
        <strain evidence="3">X26</strain>
    </source>
</reference>
<dbReference type="Proteomes" id="UP001291306">
    <property type="component" value="Unassembled WGS sequence"/>
</dbReference>
<keyword evidence="1 3" id="KW-0560">Oxidoreductase</keyword>
<feature type="non-terminal residue" evidence="3">
    <location>
        <position position="1"/>
    </location>
</feature>
<comment type="caution">
    <text evidence="3">The sequence shown here is derived from an EMBL/GenBank/DDBJ whole genome shotgun (WGS) entry which is preliminary data.</text>
</comment>
<organism evidence="3 4">
    <name type="scientific">Clostridium perfringens</name>
    <dbReference type="NCBI Taxonomy" id="1502"/>
    <lineage>
        <taxon>Bacteria</taxon>
        <taxon>Bacillati</taxon>
        <taxon>Bacillota</taxon>
        <taxon>Clostridia</taxon>
        <taxon>Eubacteriales</taxon>
        <taxon>Clostridiaceae</taxon>
        <taxon>Clostridium</taxon>
    </lineage>
</organism>
<dbReference type="Gene3D" id="3.40.605.10">
    <property type="entry name" value="Aldehyde Dehydrogenase, Chain A, domain 1"/>
    <property type="match status" value="1"/>
</dbReference>
<dbReference type="PANTHER" id="PTHR11063">
    <property type="entry name" value="GLUTAMATE SEMIALDEHYDE DEHYDROGENASE"/>
    <property type="match status" value="1"/>
</dbReference>
<dbReference type="NCBIfam" id="NF001221">
    <property type="entry name" value="PRK00197.1"/>
    <property type="match status" value="1"/>
</dbReference>
<gene>
    <name evidence="3" type="ORF">GNF79_16255</name>
</gene>
<dbReference type="EMBL" id="WNVC01000465">
    <property type="protein sequence ID" value="MDZ5000586.1"/>
    <property type="molecule type" value="Genomic_DNA"/>
</dbReference>